<sequence>MMKISIIFGIFFVQIFASPHIPEVVYPRKADSTQFSQKATDGSESIRIPNTSTSSSIEEHYRYMLEHRKHKEPIDSSHERTRRPPTRILFAPIDGAEVFTADDYSGYNSPANGVPNFTVDKDFEDSSSKERENDQRTPQTVRPLMTIKRTKQRKTTTTTTPTTTPSTTPTTTTSTDPTTTRGSMVKSLKVQHKGFRGQSLVAEIDVQRTTMQESATGLVEIVEMTTPLTTTKSTSEPVLKSGFIRIRPHNRALNGTKNSSPTKELDGNTRIAQELQPLNRPSAEKRFPAKKWQIPPSISGSPVSPVQFDRTRSPPNFVNNYNTRQTISQRNQLPRNNFQQDPRPRGQLYQPQSTLPVLTPDTLLSPFQALTAAIIPGANILLPGQTSFQMSDIPRPPEPKGTNHSHLFHRSQKPKYHATFAKHNDVIKPIPLPATIDENDMDLLMPSAHAINQLRPYPQLEPVPIPGPIQPVTTTFGQQGFETSEYKPVLDTNAKLALCCQKQQLSTSCQSLCNFDTFTDKTKQQLSTSCQSLCNFDTFTDKTLVSTFLTNQCPEPQRGLAFQCATTRVDHTECCQRNSVHLHAGGQCMPFCATHIPTPPNVFSYLPCLQVFDRIKNCYREYQSKNPNIFGD</sequence>
<evidence type="ECO:0000313" key="1">
    <source>
        <dbReference type="Proteomes" id="UP000887576"/>
    </source>
</evidence>
<accession>A0AC34QMM5</accession>
<name>A0AC34QMM5_9BILA</name>
<protein>
    <submittedName>
        <fullName evidence="2">Uncharacterized protein</fullName>
    </submittedName>
</protein>
<reference evidence="2" key="1">
    <citation type="submission" date="2022-11" db="UniProtKB">
        <authorList>
            <consortium name="WormBaseParasite"/>
        </authorList>
    </citation>
    <scope>IDENTIFICATION</scope>
</reference>
<evidence type="ECO:0000313" key="2">
    <source>
        <dbReference type="WBParaSite" id="JU765_v2.g17644.t2"/>
    </source>
</evidence>
<organism evidence="1 2">
    <name type="scientific">Panagrolaimus sp. JU765</name>
    <dbReference type="NCBI Taxonomy" id="591449"/>
    <lineage>
        <taxon>Eukaryota</taxon>
        <taxon>Metazoa</taxon>
        <taxon>Ecdysozoa</taxon>
        <taxon>Nematoda</taxon>
        <taxon>Chromadorea</taxon>
        <taxon>Rhabditida</taxon>
        <taxon>Tylenchina</taxon>
        <taxon>Panagrolaimomorpha</taxon>
        <taxon>Panagrolaimoidea</taxon>
        <taxon>Panagrolaimidae</taxon>
        <taxon>Panagrolaimus</taxon>
    </lineage>
</organism>
<proteinExistence type="predicted"/>
<dbReference type="WBParaSite" id="JU765_v2.g17644.t2">
    <property type="protein sequence ID" value="JU765_v2.g17644.t2"/>
    <property type="gene ID" value="JU765_v2.g17644"/>
</dbReference>
<dbReference type="Proteomes" id="UP000887576">
    <property type="component" value="Unplaced"/>
</dbReference>